<evidence type="ECO:0000313" key="4">
    <source>
        <dbReference type="Proteomes" id="UP000198751"/>
    </source>
</evidence>
<keyword evidence="2" id="KW-0812">Transmembrane</keyword>
<protein>
    <recommendedName>
        <fullName evidence="5">Peptidoglycan binding domain-containing protein</fullName>
    </recommendedName>
</protein>
<evidence type="ECO:0000256" key="2">
    <source>
        <dbReference type="SAM" id="Phobius"/>
    </source>
</evidence>
<name>A0A1H1VTY6_9MICC</name>
<sequence>MSLQETDNHQISGTANLNEKRRGADKAKNLNAVVSFTWAVALLITLGAPLALVGLGLFKAQSIDDQSIQGDRWVPAAKPASWPTYNVEAKVKLADAQTAVKAVVGMSGTVTGLPPVTPEQLVSGTYVMSINGIDLTAYSGSTPFFRPLSMGMKGADVQEFNRLLGSRGYAADTSDRWGSITDAGARQYLKDIGVQQEGNTEFQPSYIVWVPEEGVDLSGYQVALGQMVAAPTADVFTPRETIESISLDQQSELLRMAKAGWKIQYNEKSYDYSGNPTQIFKGQDAKAVPVPSGAETIRVEFSPNFGAGTISVPPSSVLEGGAGKHCLISRSPSGAVAVVVDVLGGEVGRTFVEPLKGESISEVLANPGTEKELLCKSD</sequence>
<feature type="transmembrane region" description="Helical" evidence="2">
    <location>
        <begin position="30"/>
        <end position="58"/>
    </location>
</feature>
<organism evidence="3 4">
    <name type="scientific">Pseudarthrobacter equi</name>
    <dbReference type="NCBI Taxonomy" id="728066"/>
    <lineage>
        <taxon>Bacteria</taxon>
        <taxon>Bacillati</taxon>
        <taxon>Actinomycetota</taxon>
        <taxon>Actinomycetes</taxon>
        <taxon>Micrococcales</taxon>
        <taxon>Micrococcaceae</taxon>
        <taxon>Pseudarthrobacter</taxon>
    </lineage>
</organism>
<evidence type="ECO:0000313" key="3">
    <source>
        <dbReference type="EMBL" id="SDS88212.1"/>
    </source>
</evidence>
<evidence type="ECO:0000256" key="1">
    <source>
        <dbReference type="SAM" id="MobiDB-lite"/>
    </source>
</evidence>
<reference evidence="4" key="1">
    <citation type="submission" date="2016-10" db="EMBL/GenBank/DDBJ databases">
        <authorList>
            <person name="Varghese N."/>
            <person name="Submissions S."/>
        </authorList>
    </citation>
    <scope>NUCLEOTIDE SEQUENCE [LARGE SCALE GENOMIC DNA]</scope>
    <source>
        <strain evidence="4">IMMIB L-1606</strain>
    </source>
</reference>
<feature type="compositionally biased region" description="Polar residues" evidence="1">
    <location>
        <begin position="1"/>
        <end position="17"/>
    </location>
</feature>
<proteinExistence type="predicted"/>
<keyword evidence="2" id="KW-0472">Membrane</keyword>
<gene>
    <name evidence="3" type="ORF">SAMN04489743_1107</name>
</gene>
<dbReference type="AlphaFoldDB" id="A0A1H1VTY6"/>
<dbReference type="EMBL" id="LT629779">
    <property type="protein sequence ID" value="SDS88212.1"/>
    <property type="molecule type" value="Genomic_DNA"/>
</dbReference>
<keyword evidence="4" id="KW-1185">Reference proteome</keyword>
<dbReference type="OrthoDB" id="3238883at2"/>
<dbReference type="Proteomes" id="UP000198751">
    <property type="component" value="Chromosome I"/>
</dbReference>
<evidence type="ECO:0008006" key="5">
    <source>
        <dbReference type="Google" id="ProtNLM"/>
    </source>
</evidence>
<dbReference type="RefSeq" id="WP_157693426.1">
    <property type="nucleotide sequence ID" value="NZ_LT629779.1"/>
</dbReference>
<feature type="region of interest" description="Disordered" evidence="1">
    <location>
        <begin position="1"/>
        <end position="22"/>
    </location>
</feature>
<keyword evidence="2" id="KW-1133">Transmembrane helix</keyword>
<accession>A0A1H1VTY6</accession>